<dbReference type="Gene3D" id="2.120.10.30">
    <property type="entry name" value="TolB, C-terminal domain"/>
    <property type="match status" value="1"/>
</dbReference>
<dbReference type="OrthoDB" id="6107737at2759"/>
<dbReference type="AlphaFoldDB" id="A0A8B6EI16"/>
<evidence type="ECO:0000259" key="3">
    <source>
        <dbReference type="PROSITE" id="PS50119"/>
    </source>
</evidence>
<organism evidence="4 5">
    <name type="scientific">Mytilus galloprovincialis</name>
    <name type="common">Mediterranean mussel</name>
    <dbReference type="NCBI Taxonomy" id="29158"/>
    <lineage>
        <taxon>Eukaryota</taxon>
        <taxon>Metazoa</taxon>
        <taxon>Spiralia</taxon>
        <taxon>Lophotrochozoa</taxon>
        <taxon>Mollusca</taxon>
        <taxon>Bivalvia</taxon>
        <taxon>Autobranchia</taxon>
        <taxon>Pteriomorphia</taxon>
        <taxon>Mytilida</taxon>
        <taxon>Mytiloidea</taxon>
        <taxon>Mytilidae</taxon>
        <taxon>Mytilinae</taxon>
        <taxon>Mytilus</taxon>
    </lineage>
</organism>
<dbReference type="SUPFAM" id="SSF101898">
    <property type="entry name" value="NHL repeat"/>
    <property type="match status" value="1"/>
</dbReference>
<dbReference type="SUPFAM" id="SSF57845">
    <property type="entry name" value="B-box zinc-binding domain"/>
    <property type="match status" value="1"/>
</dbReference>
<dbReference type="PROSITE" id="PS50119">
    <property type="entry name" value="ZF_BBOX"/>
    <property type="match status" value="1"/>
</dbReference>
<feature type="domain" description="B box-type" evidence="3">
    <location>
        <begin position="2"/>
        <end position="52"/>
    </location>
</feature>
<evidence type="ECO:0000256" key="1">
    <source>
        <dbReference type="PROSITE-ProRule" id="PRU00024"/>
    </source>
</evidence>
<dbReference type="Pfam" id="PF22586">
    <property type="entry name" value="ANCHR-like_BBOX"/>
    <property type="match status" value="1"/>
</dbReference>
<name>A0A8B6EI16_MYTGA</name>
<feature type="coiled-coil region" evidence="2">
    <location>
        <begin position="164"/>
        <end position="216"/>
    </location>
</feature>
<dbReference type="Gene3D" id="3.30.160.60">
    <property type="entry name" value="Classic Zinc Finger"/>
    <property type="match status" value="1"/>
</dbReference>
<comment type="caution">
    <text evidence="4">The sequence shown here is derived from an EMBL/GenBank/DDBJ whole genome shotgun (WGS) entry which is preliminary data.</text>
</comment>
<dbReference type="PANTHER" id="PTHR25462">
    <property type="entry name" value="BONUS, ISOFORM C-RELATED"/>
    <property type="match status" value="1"/>
</dbReference>
<evidence type="ECO:0000313" key="5">
    <source>
        <dbReference type="Proteomes" id="UP000596742"/>
    </source>
</evidence>
<dbReference type="CDD" id="cd19756">
    <property type="entry name" value="Bbox2"/>
    <property type="match status" value="1"/>
</dbReference>
<keyword evidence="1" id="KW-0862">Zinc</keyword>
<dbReference type="InterPro" id="IPR000315">
    <property type="entry name" value="Znf_B-box"/>
</dbReference>
<evidence type="ECO:0000256" key="2">
    <source>
        <dbReference type="SAM" id="Coils"/>
    </source>
</evidence>
<protein>
    <recommendedName>
        <fullName evidence="3">B box-type domain-containing protein</fullName>
    </recommendedName>
</protein>
<dbReference type="SMART" id="SM00336">
    <property type="entry name" value="BBOX"/>
    <property type="match status" value="2"/>
</dbReference>
<keyword evidence="1" id="KW-0863">Zinc-finger</keyword>
<keyword evidence="2" id="KW-0175">Coiled coil</keyword>
<evidence type="ECO:0000313" key="4">
    <source>
        <dbReference type="EMBL" id="VDI33876.1"/>
    </source>
</evidence>
<gene>
    <name evidence="4" type="ORF">MGAL_10B075192</name>
</gene>
<proteinExistence type="predicted"/>
<sequence>MASNSYCDPCSEEGTSKAAIKFCSNCEESLCKDCVEYHKKFKATKSHHLIDLTSILRSKIPIAKSFCGVHQDVPLDFYCTQHDTVCCRVCMPSCHQSCKDVIPLEVASKHIQKSSLLEDTLSEWQNIVKTLDNLKKDRHGYVEEIKREEMVILVEISKWKTHLIKQITASEEKLKTELSNAKKKILDLYGKENSEITELYNVVQEKKQELEFLKEHGSNNQLYLTLREQGKGVDDLIKRVQDMTLSVKKADFKLKKQSDIDIECIGSIEEVRTASAIQYSPVKLQQAQVQPVEVKSLLAFRKEISEKSRIRGIITDVAVTADDKLLVCDYNKECDNIDVFKINQRSLKYITTLSVLGTPYGISVLNGTDKACVTLPFKSYIQCIDTNTLTLEKTIKVGKDCFGITTTGNYIAVGKRGKIKILRLKGETIRNIVLPDLLEDSHYVSSLYYNPNDGSIIYSTVGMVSRIQLNGIESYRYAVEGEAGIAVDKQGHVYVSEIAKSEIQRFSSDGRFHDVVLTNRDEIKNPFAIAFNESCTKFVVTNLSGLFQIYSCK</sequence>
<reference evidence="4" key="1">
    <citation type="submission" date="2018-11" db="EMBL/GenBank/DDBJ databases">
        <authorList>
            <person name="Alioto T."/>
            <person name="Alioto T."/>
        </authorList>
    </citation>
    <scope>NUCLEOTIDE SEQUENCE</scope>
</reference>
<dbReference type="EMBL" id="UYJE01005098">
    <property type="protein sequence ID" value="VDI33876.1"/>
    <property type="molecule type" value="Genomic_DNA"/>
</dbReference>
<accession>A0A8B6EI16</accession>
<dbReference type="PANTHER" id="PTHR25462:SF296">
    <property type="entry name" value="MEIOTIC P26, ISOFORM F"/>
    <property type="match status" value="1"/>
</dbReference>
<keyword evidence="1" id="KW-0479">Metal-binding</keyword>
<dbReference type="InterPro" id="IPR047153">
    <property type="entry name" value="TRIM45/56/19-like"/>
</dbReference>
<dbReference type="InterPro" id="IPR011042">
    <property type="entry name" value="6-blade_b-propeller_TolB-like"/>
</dbReference>
<dbReference type="GO" id="GO:0008270">
    <property type="term" value="F:zinc ion binding"/>
    <property type="evidence" value="ECO:0007669"/>
    <property type="project" value="UniProtKB-KW"/>
</dbReference>
<dbReference type="Proteomes" id="UP000596742">
    <property type="component" value="Unassembled WGS sequence"/>
</dbReference>
<keyword evidence="5" id="KW-1185">Reference proteome</keyword>